<dbReference type="EMBL" id="CCBQ010000022">
    <property type="protein sequence ID" value="CDO93378.1"/>
    <property type="molecule type" value="Genomic_DNA"/>
</dbReference>
<dbReference type="InterPro" id="IPR007695">
    <property type="entry name" value="DNA_mismatch_repair_MutS-lik_N"/>
</dbReference>
<dbReference type="FunFam" id="3.40.50.300:FF:002852">
    <property type="entry name" value="Mismatch repair protein"/>
    <property type="match status" value="1"/>
</dbReference>
<evidence type="ECO:0000313" key="15">
    <source>
        <dbReference type="EMBL" id="CDO93378.1"/>
    </source>
</evidence>
<dbReference type="Pfam" id="PF01624">
    <property type="entry name" value="MutS_I"/>
    <property type="match status" value="1"/>
</dbReference>
<comment type="function">
    <text evidence="12">Component of the post-replicative DNA mismatch repair system (MMR).</text>
</comment>
<evidence type="ECO:0000256" key="8">
    <source>
        <dbReference type="ARBA" id="ARBA00023204"/>
    </source>
</evidence>
<keyword evidence="4 12" id="KW-0547">Nucleotide-binding</keyword>
<dbReference type="InterPro" id="IPR007861">
    <property type="entry name" value="DNA_mismatch_repair_MutS_clamp"/>
</dbReference>
<evidence type="ECO:0000256" key="9">
    <source>
        <dbReference type="ARBA" id="ARBA00023242"/>
    </source>
</evidence>
<evidence type="ECO:0000256" key="3">
    <source>
        <dbReference type="ARBA" id="ARBA00022151"/>
    </source>
</evidence>
<dbReference type="PANTHER" id="PTHR11361">
    <property type="entry name" value="DNA MISMATCH REPAIR PROTEIN MUTS FAMILY MEMBER"/>
    <property type="match status" value="1"/>
</dbReference>
<feature type="compositionally biased region" description="Low complexity" evidence="13">
    <location>
        <begin position="11"/>
        <end position="23"/>
    </location>
</feature>
<dbReference type="InterPro" id="IPR016151">
    <property type="entry name" value="DNA_mismatch_repair_MutS_N"/>
</dbReference>
<dbReference type="OrthoDB" id="121051at2759"/>
<dbReference type="GO" id="GO:0006312">
    <property type="term" value="P:mitotic recombination"/>
    <property type="evidence" value="ECO:0007669"/>
    <property type="project" value="TreeGrafter"/>
</dbReference>
<dbReference type="InterPro" id="IPR045076">
    <property type="entry name" value="MutS"/>
</dbReference>
<name>A0A0A8L2W3_9SACH</name>
<dbReference type="GO" id="GO:0006298">
    <property type="term" value="P:mismatch repair"/>
    <property type="evidence" value="ECO:0007669"/>
    <property type="project" value="InterPro"/>
</dbReference>
<evidence type="ECO:0000256" key="6">
    <source>
        <dbReference type="ARBA" id="ARBA00022840"/>
    </source>
</evidence>
<dbReference type="Pfam" id="PF05192">
    <property type="entry name" value="MutS_III"/>
    <property type="match status" value="1"/>
</dbReference>
<dbReference type="PIRSF" id="PIRSF037677">
    <property type="entry name" value="DNA_mis_repair_Msh6"/>
    <property type="match status" value="1"/>
</dbReference>
<evidence type="ECO:0000256" key="2">
    <source>
        <dbReference type="ARBA" id="ARBA00007094"/>
    </source>
</evidence>
<dbReference type="NCBIfam" id="NF003810">
    <property type="entry name" value="PRK05399.1"/>
    <property type="match status" value="1"/>
</dbReference>
<protein>
    <recommendedName>
        <fullName evidence="3 11">DNA mismatch repair protein MSH3</fullName>
    </recommendedName>
    <alternativeName>
        <fullName evidence="3 11">DNA mismatch repair protein MSH3</fullName>
    </alternativeName>
    <alternativeName>
        <fullName evidence="10">MutS protein homolog 3</fullName>
    </alternativeName>
</protein>
<dbReference type="SUPFAM" id="SSF52540">
    <property type="entry name" value="P-loop containing nucleoside triphosphate hydrolases"/>
    <property type="match status" value="1"/>
</dbReference>
<reference evidence="15 16" key="1">
    <citation type="submission" date="2014-03" db="EMBL/GenBank/DDBJ databases">
        <title>The genome of Kluyveromyces dobzhanskii.</title>
        <authorList>
            <person name="Nystedt B."/>
            <person name="Astrom S."/>
        </authorList>
    </citation>
    <scope>NUCLEOTIDE SEQUENCE [LARGE SCALE GENOMIC DNA]</scope>
    <source>
        <strain evidence="15 16">CBS 2104</strain>
    </source>
</reference>
<comment type="caution">
    <text evidence="15">The sequence shown here is derived from an EMBL/GenBank/DDBJ whole genome shotgun (WGS) entry which is preliminary data.</text>
</comment>
<keyword evidence="8 12" id="KW-0234">DNA repair</keyword>
<sequence length="1039" mass="118095">MVQPTISHFFKSSQPKSASSSQSFGNITQQDAKHSSGLGSQAPQGTTDMNEKELINILGSDSESDSDFQIVDLEVSPDQGSNSNSNVSSNSNSNVESDGGILTVSGLERQADFNEKLKVIMKRRYAGSMLSTGSDAENDDNDDESNGKAVKKLKANKKLTELDQQFKDLKLKHLDTILCVRVGYKYKFFERDAEIVSNILQIKLVPGKKTLDDSDPDDRNYRKFQYCSIPDTRLHVHLQRLVFFNYKVAVVEQTETSALKKNNHSGSLFTREIKNIFTKVSYGINETFNKNEEHILGDLTSIWAISVHETSKFRKITLISVQLNSGDIVYDQFNDDNLLNVNLEARIRHLNPTEIITEEELPQTVKRIFSKLNRDIQFYQSHKEDCSNLYDALQSLNLNNDLKRLISVLHSYLSTFENTKVLYFASNYSSFTSKKYMILPSNSIESLEIFENSTTHKTLGSLLWVMDHTRTQFGFRLLRNWISKPLIDIESINDRLHAVSCIMKEVQGIFFEALNELLKKSIDLERALNRIAYGSTSRKEVYFFLKQIATFSSHFKSHHVFLQAQLQNENSSVRQSSALLHSILANLDVFFTNTELPAFLQMINADAALDKDLHKSVVEFFNLNTYDSPEALLQKYRDIEEVKTELEDELVNIKRILKKPTLKYKDTKDYLIEVRNTQTKIIPPDWVKINSTKAVSRFRTPKTEQLVNKLQYHNDLLDILAEDEFKRFLQRIIDCYPQIKTCINNLATYDCILSLAATSSNVGYIKPKFVETEQTLKVKNGRNPIIESLDVNYVPNDILMSATNSKVNIITGPNMGGKSSYIRQVALLVVMAQIGCYIPAESAEFSICDRIFTRIGSHDDLMRGQSTFQVEMSEVLHILNSATPRSLLLLDEVGRGTGTHDGLSISFALLHYFVDLNKDCPLVLFITHYTSLCQISSPLIANYHMSYIEKHHPGEKWTNVIFLYKLVQGQAHNSYGFNVAKLSAIPTNIINRAFEVSEEKISSSSDSTFLEAMQTLKTVNARNLTKGTLTRIKTFCEDI</sequence>
<dbReference type="Pfam" id="PF05188">
    <property type="entry name" value="MutS_II"/>
    <property type="match status" value="1"/>
</dbReference>
<evidence type="ECO:0000259" key="14">
    <source>
        <dbReference type="PROSITE" id="PS00486"/>
    </source>
</evidence>
<dbReference type="Gene3D" id="3.40.1170.10">
    <property type="entry name" value="DNA repair protein MutS, domain I"/>
    <property type="match status" value="1"/>
</dbReference>
<keyword evidence="7 12" id="KW-0238">DNA-binding</keyword>
<accession>A0A0A8L2W3</accession>
<dbReference type="Pfam" id="PF00488">
    <property type="entry name" value="MutS_V"/>
    <property type="match status" value="1"/>
</dbReference>
<dbReference type="Gene3D" id="3.40.50.300">
    <property type="entry name" value="P-loop containing nucleotide triphosphate hydrolases"/>
    <property type="match status" value="1"/>
</dbReference>
<dbReference type="InterPro" id="IPR036187">
    <property type="entry name" value="DNA_mismatch_repair_MutS_sf"/>
</dbReference>
<dbReference type="Pfam" id="PF05190">
    <property type="entry name" value="MutS_IV"/>
    <property type="match status" value="1"/>
</dbReference>
<dbReference type="AlphaFoldDB" id="A0A0A8L2W3"/>
<evidence type="ECO:0000256" key="11">
    <source>
        <dbReference type="ARBA" id="ARBA00073774"/>
    </source>
</evidence>
<dbReference type="SUPFAM" id="SSF53150">
    <property type="entry name" value="DNA repair protein MutS, domain II"/>
    <property type="match status" value="1"/>
</dbReference>
<feature type="compositionally biased region" description="Polar residues" evidence="13">
    <location>
        <begin position="37"/>
        <end position="48"/>
    </location>
</feature>
<keyword evidence="9" id="KW-0539">Nucleus</keyword>
<dbReference type="InterPro" id="IPR036678">
    <property type="entry name" value="MutS_con_dom_sf"/>
</dbReference>
<dbReference type="GO" id="GO:0005524">
    <property type="term" value="F:ATP binding"/>
    <property type="evidence" value="ECO:0007669"/>
    <property type="project" value="UniProtKB-KW"/>
</dbReference>
<dbReference type="PROSITE" id="PS00486">
    <property type="entry name" value="DNA_MISMATCH_REPAIR_2"/>
    <property type="match status" value="1"/>
</dbReference>
<dbReference type="SUPFAM" id="SSF55271">
    <property type="entry name" value="DNA repair protein MutS, domain I"/>
    <property type="match status" value="1"/>
</dbReference>
<dbReference type="GO" id="GO:0005634">
    <property type="term" value="C:nucleus"/>
    <property type="evidence" value="ECO:0007669"/>
    <property type="project" value="UniProtKB-SubCell"/>
</dbReference>
<feature type="region of interest" description="Disordered" evidence="13">
    <location>
        <begin position="75"/>
        <end position="97"/>
    </location>
</feature>
<evidence type="ECO:0000256" key="1">
    <source>
        <dbReference type="ARBA" id="ARBA00004123"/>
    </source>
</evidence>
<dbReference type="InterPro" id="IPR007860">
    <property type="entry name" value="DNA_mmatch_repair_MutS_con_dom"/>
</dbReference>
<evidence type="ECO:0000256" key="5">
    <source>
        <dbReference type="ARBA" id="ARBA00022763"/>
    </source>
</evidence>
<proteinExistence type="inferred from homology"/>
<gene>
    <name evidence="15" type="ORF">KLDO_g1676</name>
</gene>
<dbReference type="Gene3D" id="3.30.420.110">
    <property type="entry name" value="MutS, connector domain"/>
    <property type="match status" value="1"/>
</dbReference>
<evidence type="ECO:0000313" key="16">
    <source>
        <dbReference type="Proteomes" id="UP000031516"/>
    </source>
</evidence>
<evidence type="ECO:0000256" key="4">
    <source>
        <dbReference type="ARBA" id="ARBA00022741"/>
    </source>
</evidence>
<feature type="compositionally biased region" description="Low complexity" evidence="13">
    <location>
        <begin position="81"/>
        <end position="95"/>
    </location>
</feature>
<dbReference type="Gene3D" id="1.10.1420.10">
    <property type="match status" value="2"/>
</dbReference>
<evidence type="ECO:0000256" key="12">
    <source>
        <dbReference type="RuleBase" id="RU003756"/>
    </source>
</evidence>
<dbReference type="PANTHER" id="PTHR11361:SF122">
    <property type="entry name" value="DNA MISMATCH REPAIR PROTEIN MSH3"/>
    <property type="match status" value="1"/>
</dbReference>
<dbReference type="InterPro" id="IPR000432">
    <property type="entry name" value="DNA_mismatch_repair_MutS_C"/>
</dbReference>
<dbReference type="GO" id="GO:0140664">
    <property type="term" value="F:ATP-dependent DNA damage sensor activity"/>
    <property type="evidence" value="ECO:0007669"/>
    <property type="project" value="InterPro"/>
</dbReference>
<dbReference type="SUPFAM" id="SSF48334">
    <property type="entry name" value="DNA repair protein MutS, domain III"/>
    <property type="match status" value="1"/>
</dbReference>
<feature type="region of interest" description="Disordered" evidence="13">
    <location>
        <begin position="1"/>
        <end position="49"/>
    </location>
</feature>
<evidence type="ECO:0000256" key="13">
    <source>
        <dbReference type="SAM" id="MobiDB-lite"/>
    </source>
</evidence>
<dbReference type="InterPro" id="IPR017261">
    <property type="entry name" value="DNA_mismatch_repair_MutS/MSH"/>
</dbReference>
<keyword evidence="6" id="KW-0067">ATP-binding</keyword>
<keyword evidence="5 12" id="KW-0227">DNA damage</keyword>
<dbReference type="InterPro" id="IPR027417">
    <property type="entry name" value="P-loop_NTPase"/>
</dbReference>
<feature type="domain" description="DNA mismatch repair proteins mutS family" evidence="14">
    <location>
        <begin position="886"/>
        <end position="902"/>
    </location>
</feature>
<keyword evidence="16" id="KW-1185">Reference proteome</keyword>
<dbReference type="SMART" id="SM00534">
    <property type="entry name" value="MUTSac"/>
    <property type="match status" value="1"/>
</dbReference>
<organism evidence="15 16">
    <name type="scientific">Kluyveromyces dobzhanskii CBS 2104</name>
    <dbReference type="NCBI Taxonomy" id="1427455"/>
    <lineage>
        <taxon>Eukaryota</taxon>
        <taxon>Fungi</taxon>
        <taxon>Dikarya</taxon>
        <taxon>Ascomycota</taxon>
        <taxon>Saccharomycotina</taxon>
        <taxon>Saccharomycetes</taxon>
        <taxon>Saccharomycetales</taxon>
        <taxon>Saccharomycetaceae</taxon>
        <taxon>Kluyveromyces</taxon>
    </lineage>
</organism>
<comment type="similarity">
    <text evidence="2">Belongs to the DNA mismatch repair MutS family. MSH3 subfamily.</text>
</comment>
<dbReference type="SMART" id="SM00533">
    <property type="entry name" value="MUTSd"/>
    <property type="match status" value="1"/>
</dbReference>
<comment type="subcellular location">
    <subcellularLocation>
        <location evidence="1">Nucleus</location>
    </subcellularLocation>
</comment>
<dbReference type="Proteomes" id="UP000031516">
    <property type="component" value="Unassembled WGS sequence"/>
</dbReference>
<evidence type="ECO:0000256" key="10">
    <source>
        <dbReference type="ARBA" id="ARBA00029792"/>
    </source>
</evidence>
<dbReference type="InterPro" id="IPR007696">
    <property type="entry name" value="DNA_mismatch_repair_MutS_core"/>
</dbReference>
<evidence type="ECO:0000256" key="7">
    <source>
        <dbReference type="ARBA" id="ARBA00023125"/>
    </source>
</evidence>
<dbReference type="GO" id="GO:0030983">
    <property type="term" value="F:mismatched DNA binding"/>
    <property type="evidence" value="ECO:0007669"/>
    <property type="project" value="InterPro"/>
</dbReference>